<feature type="chain" id="PRO_5028220504" evidence="4">
    <location>
        <begin position="26"/>
        <end position="366"/>
    </location>
</feature>
<dbReference type="InterPro" id="IPR029058">
    <property type="entry name" value="AB_hydrolase_fold"/>
</dbReference>
<dbReference type="SUPFAM" id="SSF53474">
    <property type="entry name" value="alpha/beta-Hydrolases"/>
    <property type="match status" value="1"/>
</dbReference>
<evidence type="ECO:0000259" key="5">
    <source>
        <dbReference type="Pfam" id="PF00561"/>
    </source>
</evidence>
<reference evidence="7" key="1">
    <citation type="submission" date="2025-08" db="UniProtKB">
        <authorList>
            <consortium name="RefSeq"/>
        </authorList>
    </citation>
    <scope>IDENTIFICATION</scope>
    <source>
        <tissue evidence="7">Total insect</tissue>
    </source>
</reference>
<keyword evidence="1" id="KW-0442">Lipid degradation</keyword>
<accession>A0A6P8Z955</accession>
<dbReference type="Gene3D" id="3.40.50.1820">
    <property type="entry name" value="alpha/beta hydrolase"/>
    <property type="match status" value="1"/>
</dbReference>
<dbReference type="Pfam" id="PF00561">
    <property type="entry name" value="Abhydrolase_1"/>
    <property type="match status" value="1"/>
</dbReference>
<protein>
    <submittedName>
        <fullName evidence="7">Lipase 3-like isoform X2</fullName>
    </submittedName>
</protein>
<dbReference type="AlphaFoldDB" id="A0A6P8Z955"/>
<feature type="signal peptide" evidence="4">
    <location>
        <begin position="1"/>
        <end position="25"/>
    </location>
</feature>
<feature type="domain" description="AB hydrolase-1" evidence="5">
    <location>
        <begin position="79"/>
        <end position="211"/>
    </location>
</feature>
<dbReference type="OrthoDB" id="9974421at2759"/>
<keyword evidence="2" id="KW-0443">Lipid metabolism</keyword>
<evidence type="ECO:0000256" key="2">
    <source>
        <dbReference type="ARBA" id="ARBA00023098"/>
    </source>
</evidence>
<evidence type="ECO:0000313" key="7">
    <source>
        <dbReference type="RefSeq" id="XP_034243537.1"/>
    </source>
</evidence>
<gene>
    <name evidence="7" type="primary">LOC117646596</name>
</gene>
<proteinExistence type="predicted"/>
<dbReference type="GO" id="GO:0016042">
    <property type="term" value="P:lipid catabolic process"/>
    <property type="evidence" value="ECO:0007669"/>
    <property type="project" value="UniProtKB-KW"/>
</dbReference>
<feature type="region of interest" description="Disordered" evidence="3">
    <location>
        <begin position="234"/>
        <end position="254"/>
    </location>
</feature>
<organism evidence="7">
    <name type="scientific">Thrips palmi</name>
    <name type="common">Melon thrips</name>
    <dbReference type="NCBI Taxonomy" id="161013"/>
    <lineage>
        <taxon>Eukaryota</taxon>
        <taxon>Metazoa</taxon>
        <taxon>Ecdysozoa</taxon>
        <taxon>Arthropoda</taxon>
        <taxon>Hexapoda</taxon>
        <taxon>Insecta</taxon>
        <taxon>Pterygota</taxon>
        <taxon>Neoptera</taxon>
        <taxon>Paraneoptera</taxon>
        <taxon>Thysanoptera</taxon>
        <taxon>Terebrantia</taxon>
        <taxon>Thripoidea</taxon>
        <taxon>Thripidae</taxon>
        <taxon>Thrips</taxon>
    </lineage>
</organism>
<evidence type="ECO:0000256" key="4">
    <source>
        <dbReference type="SAM" id="SignalP"/>
    </source>
</evidence>
<dbReference type="GeneID" id="117646596"/>
<name>A0A6P8Z955_THRPL</name>
<keyword evidence="4" id="KW-0732">Signal</keyword>
<keyword evidence="6" id="KW-1185">Reference proteome</keyword>
<dbReference type="Proteomes" id="UP000515158">
    <property type="component" value="Unplaced"/>
</dbReference>
<evidence type="ECO:0000256" key="1">
    <source>
        <dbReference type="ARBA" id="ARBA00022963"/>
    </source>
</evidence>
<dbReference type="PANTHER" id="PTHR11005">
    <property type="entry name" value="LYSOSOMAL ACID LIPASE-RELATED"/>
    <property type="match status" value="1"/>
</dbReference>
<evidence type="ECO:0000313" key="6">
    <source>
        <dbReference type="Proteomes" id="UP000515158"/>
    </source>
</evidence>
<sequence length="366" mass="40145">MPPLSERPTHCAVLVLLCLVSLAALEVLDVPGEHPAKLARSQGYLGDHHWATTEDGYLLSLFRIRNETALRAMGREKSPVLVMPGLACNAAIWVLLGPGKALAYLLADRGYDVWLGNYRGGMYARRHANLTDQDAAFWDFSFDDIGRLDVPALLQEVVALSGHPTVAYIGHSMGASVLTVMASSRPRYLERVSRAYLLAPAAYMGHALQPAVYGSAGAVSTLHVHAAVRPAGWRVRGPRQRADQPGGRAPLPQLHSGQHVDEERAALHAALRARARLSALRLRCGGQPSEVRERRRTRVQRQQVHLPGLRLLRRERLPGQPAGCVGVCRYSAQCDQTALPNPVRQVQPHRFLFGQGCESVPLRPND</sequence>
<dbReference type="RefSeq" id="XP_034243537.1">
    <property type="nucleotide sequence ID" value="XM_034387646.1"/>
</dbReference>
<dbReference type="InterPro" id="IPR000073">
    <property type="entry name" value="AB_hydrolase_1"/>
</dbReference>
<evidence type="ECO:0000256" key="3">
    <source>
        <dbReference type="SAM" id="MobiDB-lite"/>
    </source>
</evidence>